<keyword evidence="2" id="KW-1185">Reference proteome</keyword>
<sequence length="874" mass="96514">MADAEAENKVKSAIEVCATAQAMIDINSEHLEGLRTRCETSAELTQHEIRALETKLIKLFSRQVLAKRKCSECENASELKNYPKLLLWLKVVGLTPNSIQGLSNKFTTFDDMLEKPEQEIKGYLSDVNAREEEKRRFLIAMRNLKTYTERQLQGVTPSADTDLHWDSWDRAGVSHLPRRTHTSVPSEELCSSFGGTHLAPSGGALRPPTTPPASRRRAGAGGSPSGSLVALPDALPPLTKSRSHEAHLENRLDLGSDHNSAVSRQPPSLLNDGGLRRRLATEPGLELANCSPLSPSRSPPFVSPDQQGDACFVDEPATQPVVPRSPRMHGMAHAIHHRFTSSVKVTTCQQCDKAMFFGYKCKECKFRCHRDCMEKVPPSCGLPNELVDVFAKHIQEGGMQSPNHAAAHLGSSPLHGGSSLRSDGSRGGRPAICLPPFHGAGGPDSSSSSCNSSTPSSPAFVMVASRQNTPSSATRLQQFHFPVTFSYFSLCTEILSSEKELPAPVSSLAQSDVVETVKSTDSDRTVSGTSGSGSISTDSEKTLASTRVDSQDSQVSDLDPTDRLWPRQNSLSLREWDIPFDDVQIKEKIGEGRFGSVYKGSWHGSVAVKMLNMDHIDDRKTLETFKQEVATFRKTRHENLVLFMGACMKPPKLAIITSLCKGMTLYRHIHLRKDKFNLNRISGIALQICQGMGYLHARGIVHKDLKTKNIFYENGKVVITDFGLFSVTKLCQGNRKGDWLTIPQGWLCYLAPEVVRCLRAGNQHDADDLPFATASDIYAFGTVWYELLCGEWPFRGQPSESIIWQVAKGIKQSLANIQASQDIKDFLMVCWSYKPQDRPAFAKLQVQLQRLPKKRLARSPSHPTHLSRSAESAF</sequence>
<comment type="caution">
    <text evidence="1">The sequence shown here is derived from an EMBL/GenBank/DDBJ whole genome shotgun (WGS) entry which is preliminary data.</text>
</comment>
<evidence type="ECO:0000313" key="1">
    <source>
        <dbReference type="EMBL" id="KAH6932359.1"/>
    </source>
</evidence>
<evidence type="ECO:0000313" key="2">
    <source>
        <dbReference type="Proteomes" id="UP000821845"/>
    </source>
</evidence>
<organism evidence="1 2">
    <name type="scientific">Hyalomma asiaticum</name>
    <name type="common">Tick</name>
    <dbReference type="NCBI Taxonomy" id="266040"/>
    <lineage>
        <taxon>Eukaryota</taxon>
        <taxon>Metazoa</taxon>
        <taxon>Ecdysozoa</taxon>
        <taxon>Arthropoda</taxon>
        <taxon>Chelicerata</taxon>
        <taxon>Arachnida</taxon>
        <taxon>Acari</taxon>
        <taxon>Parasitiformes</taxon>
        <taxon>Ixodida</taxon>
        <taxon>Ixodoidea</taxon>
        <taxon>Ixodidae</taxon>
        <taxon>Hyalomminae</taxon>
        <taxon>Hyalomma</taxon>
    </lineage>
</organism>
<reference evidence="1" key="1">
    <citation type="submission" date="2020-05" db="EMBL/GenBank/DDBJ databases">
        <title>Large-scale comparative analyses of tick genomes elucidate their genetic diversity and vector capacities.</title>
        <authorList>
            <person name="Jia N."/>
            <person name="Wang J."/>
            <person name="Shi W."/>
            <person name="Du L."/>
            <person name="Sun Y."/>
            <person name="Zhan W."/>
            <person name="Jiang J."/>
            <person name="Wang Q."/>
            <person name="Zhang B."/>
            <person name="Ji P."/>
            <person name="Sakyi L.B."/>
            <person name="Cui X."/>
            <person name="Yuan T."/>
            <person name="Jiang B."/>
            <person name="Yang W."/>
            <person name="Lam T.T.-Y."/>
            <person name="Chang Q."/>
            <person name="Ding S."/>
            <person name="Wang X."/>
            <person name="Zhu J."/>
            <person name="Ruan X."/>
            <person name="Zhao L."/>
            <person name="Wei J."/>
            <person name="Que T."/>
            <person name="Du C."/>
            <person name="Cheng J."/>
            <person name="Dai P."/>
            <person name="Han X."/>
            <person name="Huang E."/>
            <person name="Gao Y."/>
            <person name="Liu J."/>
            <person name="Shao H."/>
            <person name="Ye R."/>
            <person name="Li L."/>
            <person name="Wei W."/>
            <person name="Wang X."/>
            <person name="Wang C."/>
            <person name="Yang T."/>
            <person name="Huo Q."/>
            <person name="Li W."/>
            <person name="Guo W."/>
            <person name="Chen H."/>
            <person name="Zhou L."/>
            <person name="Ni X."/>
            <person name="Tian J."/>
            <person name="Zhou Y."/>
            <person name="Sheng Y."/>
            <person name="Liu T."/>
            <person name="Pan Y."/>
            <person name="Xia L."/>
            <person name="Li J."/>
            <person name="Zhao F."/>
            <person name="Cao W."/>
        </authorList>
    </citation>
    <scope>NUCLEOTIDE SEQUENCE</scope>
    <source>
        <strain evidence="1">Hyas-2018</strain>
    </source>
</reference>
<accession>A0ACB7SF08</accession>
<protein>
    <submittedName>
        <fullName evidence="1">Uncharacterized protein</fullName>
    </submittedName>
</protein>
<dbReference type="Proteomes" id="UP000821845">
    <property type="component" value="Chromosome 4"/>
</dbReference>
<gene>
    <name evidence="1" type="ORF">HPB50_004888</name>
</gene>
<name>A0ACB7SF08_HYAAI</name>
<proteinExistence type="predicted"/>
<dbReference type="EMBL" id="CM023484">
    <property type="protein sequence ID" value="KAH6932359.1"/>
    <property type="molecule type" value="Genomic_DNA"/>
</dbReference>